<dbReference type="PRINTS" id="PR00344">
    <property type="entry name" value="BCTRLSENSOR"/>
</dbReference>
<accession>A0A935JVI2</accession>
<dbReference type="InterPro" id="IPR011006">
    <property type="entry name" value="CheY-like_superfamily"/>
</dbReference>
<comment type="subunit">
    <text evidence="10">At low DSF concentrations, interacts with RpfF.</text>
</comment>
<proteinExistence type="predicted"/>
<dbReference type="EMBL" id="JADJMS010000010">
    <property type="protein sequence ID" value="MBK7414563.1"/>
    <property type="molecule type" value="Genomic_DNA"/>
</dbReference>
<dbReference type="Proteomes" id="UP000739411">
    <property type="component" value="Unassembled WGS sequence"/>
</dbReference>
<dbReference type="InterPro" id="IPR003661">
    <property type="entry name" value="HisK_dim/P_dom"/>
</dbReference>
<dbReference type="InterPro" id="IPR036097">
    <property type="entry name" value="HisK_dim/P_sf"/>
</dbReference>
<feature type="domain" description="Histidine kinase" evidence="14">
    <location>
        <begin position="21"/>
        <end position="241"/>
    </location>
</feature>
<dbReference type="Gene3D" id="1.10.287.130">
    <property type="match status" value="1"/>
</dbReference>
<dbReference type="InterPro" id="IPR001789">
    <property type="entry name" value="Sig_transdc_resp-reg_receiver"/>
</dbReference>
<evidence type="ECO:0000256" key="8">
    <source>
        <dbReference type="ARBA" id="ARBA00023012"/>
    </source>
</evidence>
<keyword evidence="7" id="KW-0067">ATP-binding</keyword>
<gene>
    <name evidence="16" type="ORF">IPJ38_05035</name>
</gene>
<organism evidence="16 17">
    <name type="scientific">Candidatus Dechloromonas phosphorivorans</name>
    <dbReference type="NCBI Taxonomy" id="2899244"/>
    <lineage>
        <taxon>Bacteria</taxon>
        <taxon>Pseudomonadati</taxon>
        <taxon>Pseudomonadota</taxon>
        <taxon>Betaproteobacteria</taxon>
        <taxon>Rhodocyclales</taxon>
        <taxon>Azonexaceae</taxon>
        <taxon>Dechloromonas</taxon>
    </lineage>
</organism>
<evidence type="ECO:0000256" key="4">
    <source>
        <dbReference type="ARBA" id="ARBA00022679"/>
    </source>
</evidence>
<dbReference type="SMART" id="SM00387">
    <property type="entry name" value="HATPase_c"/>
    <property type="match status" value="1"/>
</dbReference>
<keyword evidence="5" id="KW-0547">Nucleotide-binding</keyword>
<evidence type="ECO:0000259" key="15">
    <source>
        <dbReference type="PROSITE" id="PS50110"/>
    </source>
</evidence>
<dbReference type="CDD" id="cd00082">
    <property type="entry name" value="HisKA"/>
    <property type="match status" value="1"/>
</dbReference>
<evidence type="ECO:0000256" key="13">
    <source>
        <dbReference type="PROSITE-ProRule" id="PRU00169"/>
    </source>
</evidence>
<evidence type="ECO:0000259" key="14">
    <source>
        <dbReference type="PROSITE" id="PS50109"/>
    </source>
</evidence>
<dbReference type="FunFam" id="1.10.287.130:FF:000002">
    <property type="entry name" value="Two-component osmosensing histidine kinase"/>
    <property type="match status" value="1"/>
</dbReference>
<dbReference type="GO" id="GO:0000155">
    <property type="term" value="F:phosphorelay sensor kinase activity"/>
    <property type="evidence" value="ECO:0007669"/>
    <property type="project" value="InterPro"/>
</dbReference>
<evidence type="ECO:0000256" key="3">
    <source>
        <dbReference type="ARBA" id="ARBA00022553"/>
    </source>
</evidence>
<comment type="caution">
    <text evidence="16">The sequence shown here is derived from an EMBL/GenBank/DDBJ whole genome shotgun (WGS) entry which is preliminary data.</text>
</comment>
<dbReference type="Gene3D" id="3.30.565.10">
    <property type="entry name" value="Histidine kinase-like ATPase, C-terminal domain"/>
    <property type="match status" value="1"/>
</dbReference>
<dbReference type="InterPro" id="IPR003594">
    <property type="entry name" value="HATPase_dom"/>
</dbReference>
<evidence type="ECO:0000256" key="7">
    <source>
        <dbReference type="ARBA" id="ARBA00022840"/>
    </source>
</evidence>
<dbReference type="Pfam" id="PF00512">
    <property type="entry name" value="HisKA"/>
    <property type="match status" value="1"/>
</dbReference>
<keyword evidence="4" id="KW-0808">Transferase</keyword>
<comment type="catalytic activity">
    <reaction evidence="1">
        <text>ATP + protein L-histidine = ADP + protein N-phospho-L-histidine.</text>
        <dbReference type="EC" id="2.7.13.3"/>
    </reaction>
</comment>
<dbReference type="InterPro" id="IPR004358">
    <property type="entry name" value="Sig_transdc_His_kin-like_C"/>
</dbReference>
<dbReference type="Pfam" id="PF02518">
    <property type="entry name" value="HATPase_c"/>
    <property type="match status" value="1"/>
</dbReference>
<reference evidence="16 17" key="1">
    <citation type="submission" date="2020-10" db="EMBL/GenBank/DDBJ databases">
        <title>Connecting structure to function with the recovery of over 1000 high-quality activated sludge metagenome-assembled genomes encoding full-length rRNA genes using long-read sequencing.</title>
        <authorList>
            <person name="Singleton C.M."/>
            <person name="Petriglieri F."/>
            <person name="Kristensen J.M."/>
            <person name="Kirkegaard R.H."/>
            <person name="Michaelsen T.Y."/>
            <person name="Andersen M.H."/>
            <person name="Karst S.M."/>
            <person name="Dueholm M.S."/>
            <person name="Nielsen P.H."/>
            <person name="Albertsen M."/>
        </authorList>
    </citation>
    <scope>NUCLEOTIDE SEQUENCE [LARGE SCALE GENOMIC DNA]</scope>
    <source>
        <strain evidence="16">EsbW_18-Q3-R4-48_BATAC.463</strain>
    </source>
</reference>
<evidence type="ECO:0000256" key="2">
    <source>
        <dbReference type="ARBA" id="ARBA00012438"/>
    </source>
</evidence>
<dbReference type="GO" id="GO:0005524">
    <property type="term" value="F:ATP binding"/>
    <property type="evidence" value="ECO:0007669"/>
    <property type="project" value="UniProtKB-KW"/>
</dbReference>
<dbReference type="SUPFAM" id="SSF52172">
    <property type="entry name" value="CheY-like"/>
    <property type="match status" value="1"/>
</dbReference>
<evidence type="ECO:0000256" key="5">
    <source>
        <dbReference type="ARBA" id="ARBA00022741"/>
    </source>
</evidence>
<evidence type="ECO:0000313" key="16">
    <source>
        <dbReference type="EMBL" id="MBK7414563.1"/>
    </source>
</evidence>
<name>A0A935JVI2_9RHOO</name>
<keyword evidence="3" id="KW-0597">Phosphoprotein</keyword>
<evidence type="ECO:0000256" key="11">
    <source>
        <dbReference type="ARBA" id="ARBA00068150"/>
    </source>
</evidence>
<dbReference type="SMART" id="SM00388">
    <property type="entry name" value="HisKA"/>
    <property type="match status" value="1"/>
</dbReference>
<evidence type="ECO:0000256" key="12">
    <source>
        <dbReference type="ARBA" id="ARBA00070152"/>
    </source>
</evidence>
<dbReference type="PROSITE" id="PS50110">
    <property type="entry name" value="RESPONSE_REGULATORY"/>
    <property type="match status" value="1"/>
</dbReference>
<dbReference type="PANTHER" id="PTHR45339:SF1">
    <property type="entry name" value="HYBRID SIGNAL TRANSDUCTION HISTIDINE KINASE J"/>
    <property type="match status" value="1"/>
</dbReference>
<comment type="caution">
    <text evidence="13">Lacks conserved residue(s) required for the propagation of feature annotation.</text>
</comment>
<dbReference type="SUPFAM" id="SSF47384">
    <property type="entry name" value="Homodimeric domain of signal transducing histidine kinase"/>
    <property type="match status" value="1"/>
</dbReference>
<dbReference type="Gene3D" id="3.40.50.2300">
    <property type="match status" value="1"/>
</dbReference>
<comment type="function">
    <text evidence="9">Member of the two-component regulatory system BvgS/BvgA. Phosphorylates BvgA via a four-step phosphorelay in response to environmental signals.</text>
</comment>
<dbReference type="PROSITE" id="PS50109">
    <property type="entry name" value="HIS_KIN"/>
    <property type="match status" value="1"/>
</dbReference>
<dbReference type="CDD" id="cd16922">
    <property type="entry name" value="HATPase_EvgS-ArcB-TorS-like"/>
    <property type="match status" value="1"/>
</dbReference>
<dbReference type="FunFam" id="3.30.565.10:FF:000010">
    <property type="entry name" value="Sensor histidine kinase RcsC"/>
    <property type="match status" value="1"/>
</dbReference>
<evidence type="ECO:0000256" key="10">
    <source>
        <dbReference type="ARBA" id="ARBA00064003"/>
    </source>
</evidence>
<protein>
    <recommendedName>
        <fullName evidence="11">Sensory/regulatory protein RpfC</fullName>
        <ecNumber evidence="2">2.7.13.3</ecNumber>
    </recommendedName>
    <alternativeName>
        <fullName evidence="12">Virulence sensor protein BvgS</fullName>
    </alternativeName>
</protein>
<keyword evidence="8" id="KW-0902">Two-component regulatory system</keyword>
<evidence type="ECO:0000256" key="9">
    <source>
        <dbReference type="ARBA" id="ARBA00058004"/>
    </source>
</evidence>
<dbReference type="EC" id="2.7.13.3" evidence="2"/>
<sequence length="325" mass="35572">MLIEKSKAEAANIAKSTFLANMSHEIRTPMNGIVGMANILRLEGVTHKQADHLDKIDIAAQHLLVIINNILDISKIEAGKFVLEEIPVTVANLLTNVGAILAERIKAKNIHLLIQSEPLPPNLIGDPTRIQQALLNYTMNAVKFSESGDVTLRIRKLEENKDSVLVRFEVVDTGIGISPDTVHRLFAAFEQADNSMTRKFGGTGLGLVITRRLAELMGGEAGVTSVLGVGSTFWFTARLRKGCAAPVVEPMAIADVETEIRQHYCGYRVLVVDDDEINREVAQIQLEAVDLVVDTAKDGAEAIAMAQQRVCGHLYGYADAERQWP</sequence>
<dbReference type="InterPro" id="IPR036890">
    <property type="entry name" value="HATPase_C_sf"/>
</dbReference>
<dbReference type="AlphaFoldDB" id="A0A935JVI2"/>
<feature type="domain" description="Response regulatory" evidence="15">
    <location>
        <begin position="268"/>
        <end position="325"/>
    </location>
</feature>
<evidence type="ECO:0000256" key="1">
    <source>
        <dbReference type="ARBA" id="ARBA00000085"/>
    </source>
</evidence>
<dbReference type="InterPro" id="IPR005467">
    <property type="entry name" value="His_kinase_dom"/>
</dbReference>
<dbReference type="SUPFAM" id="SSF55874">
    <property type="entry name" value="ATPase domain of HSP90 chaperone/DNA topoisomerase II/histidine kinase"/>
    <property type="match status" value="1"/>
</dbReference>
<evidence type="ECO:0000256" key="6">
    <source>
        <dbReference type="ARBA" id="ARBA00022777"/>
    </source>
</evidence>
<evidence type="ECO:0000313" key="17">
    <source>
        <dbReference type="Proteomes" id="UP000739411"/>
    </source>
</evidence>
<keyword evidence="6" id="KW-0418">Kinase</keyword>
<dbReference type="PANTHER" id="PTHR45339">
    <property type="entry name" value="HYBRID SIGNAL TRANSDUCTION HISTIDINE KINASE J"/>
    <property type="match status" value="1"/>
</dbReference>